<sequence>METILDKRKSLITVCHTKMCRQPLTDEARAVLFIYCLVANKTESST</sequence>
<gene>
    <name evidence="1" type="ORF">rCG_57252</name>
</gene>
<accession>A6KPI7</accession>
<name>A6KPI7_RAT</name>
<evidence type="ECO:0000313" key="1">
    <source>
        <dbReference type="EMBL" id="EDL83983.1"/>
    </source>
</evidence>
<dbReference type="Proteomes" id="UP000234681">
    <property type="component" value="Chromosome 14"/>
</dbReference>
<proteinExistence type="predicted"/>
<evidence type="ECO:0000313" key="2">
    <source>
        <dbReference type="Proteomes" id="UP000234681"/>
    </source>
</evidence>
<organism evidence="1 2">
    <name type="scientific">Rattus norvegicus</name>
    <name type="common">Rat</name>
    <dbReference type="NCBI Taxonomy" id="10116"/>
    <lineage>
        <taxon>Eukaryota</taxon>
        <taxon>Metazoa</taxon>
        <taxon>Chordata</taxon>
        <taxon>Craniata</taxon>
        <taxon>Vertebrata</taxon>
        <taxon>Euteleostomi</taxon>
        <taxon>Mammalia</taxon>
        <taxon>Eutheria</taxon>
        <taxon>Euarchontoglires</taxon>
        <taxon>Glires</taxon>
        <taxon>Rodentia</taxon>
        <taxon>Myomorpha</taxon>
        <taxon>Muroidea</taxon>
        <taxon>Muridae</taxon>
        <taxon>Murinae</taxon>
        <taxon>Rattus</taxon>
    </lineage>
</organism>
<dbReference type="AlphaFoldDB" id="A6KPI7"/>
<reference evidence="1 2" key="1">
    <citation type="submission" date="2005-09" db="EMBL/GenBank/DDBJ databases">
        <authorList>
            <person name="Mural R.J."/>
            <person name="Li P.W."/>
            <person name="Adams M.D."/>
            <person name="Amanatides P.G."/>
            <person name="Baden-Tillson H."/>
            <person name="Barnstead M."/>
            <person name="Chin S.H."/>
            <person name="Dew I."/>
            <person name="Evans C.A."/>
            <person name="Ferriera S."/>
            <person name="Flanigan M."/>
            <person name="Fosler C."/>
            <person name="Glodek A."/>
            <person name="Gu Z."/>
            <person name="Holt R.A."/>
            <person name="Jennings D."/>
            <person name="Kraft C.L."/>
            <person name="Lu F."/>
            <person name="Nguyen T."/>
            <person name="Nusskern D.R."/>
            <person name="Pfannkoch C.M."/>
            <person name="Sitter C."/>
            <person name="Sutton G.G."/>
            <person name="Venter J.C."/>
            <person name="Wang Z."/>
            <person name="Woodage T."/>
            <person name="Zheng X.H."/>
            <person name="Zhong F."/>
        </authorList>
    </citation>
    <scope>NUCLEOTIDE SEQUENCE [LARGE SCALE GENOMIC DNA]</scope>
    <source>
        <strain>BN</strain>
        <strain evidence="2">Sprague-Dawley</strain>
    </source>
</reference>
<dbReference type="EMBL" id="CH474079">
    <property type="protein sequence ID" value="EDL83983.1"/>
    <property type="molecule type" value="Genomic_DNA"/>
</dbReference>
<protein>
    <submittedName>
        <fullName evidence="1">RCG57252</fullName>
    </submittedName>
</protein>